<dbReference type="InterPro" id="IPR019478">
    <property type="entry name" value="Sirohaem_synthase_dimer_dom"/>
</dbReference>
<feature type="domain" description="Tetrapyrrole methylase" evidence="14">
    <location>
        <begin position="220"/>
        <end position="429"/>
    </location>
</feature>
<evidence type="ECO:0000256" key="8">
    <source>
        <dbReference type="ARBA" id="ARBA00023027"/>
    </source>
</evidence>
<dbReference type="NCBIfam" id="NF004790">
    <property type="entry name" value="PRK06136.1"/>
    <property type="match status" value="1"/>
</dbReference>
<dbReference type="InterPro" id="IPR037115">
    <property type="entry name" value="Sirohaem_synt_dimer_dom_sf"/>
</dbReference>
<proteinExistence type="inferred from homology"/>
<evidence type="ECO:0000259" key="14">
    <source>
        <dbReference type="Pfam" id="PF00590"/>
    </source>
</evidence>
<evidence type="ECO:0000256" key="9">
    <source>
        <dbReference type="ARBA" id="ARBA00023239"/>
    </source>
</evidence>
<dbReference type="GO" id="GO:0004851">
    <property type="term" value="F:uroporphyrin-III C-methyltransferase activity"/>
    <property type="evidence" value="ECO:0007669"/>
    <property type="project" value="UniProtKB-EC"/>
</dbReference>
<dbReference type="Pfam" id="PF13241">
    <property type="entry name" value="NAD_binding_7"/>
    <property type="match status" value="1"/>
</dbReference>
<dbReference type="Gene3D" id="3.30.950.10">
    <property type="entry name" value="Methyltransferase, Cobalt-precorrin-4 Transmethylase, Domain 2"/>
    <property type="match status" value="1"/>
</dbReference>
<dbReference type="Gene3D" id="1.10.8.210">
    <property type="entry name" value="Sirohaem synthase, dimerisation domain"/>
    <property type="match status" value="1"/>
</dbReference>
<keyword evidence="11" id="KW-0511">Multifunctional enzyme</keyword>
<dbReference type="Pfam" id="PF14824">
    <property type="entry name" value="Sirohm_synth_M"/>
    <property type="match status" value="1"/>
</dbReference>
<dbReference type="InterPro" id="IPR014776">
    <property type="entry name" value="4pyrrole_Mease_sub2"/>
</dbReference>
<dbReference type="PANTHER" id="PTHR45790:SF3">
    <property type="entry name" value="S-ADENOSYL-L-METHIONINE-DEPENDENT UROPORPHYRINOGEN III METHYLTRANSFERASE, CHLOROPLASTIC"/>
    <property type="match status" value="1"/>
</dbReference>
<dbReference type="InterPro" id="IPR000878">
    <property type="entry name" value="4pyrrol_Mease"/>
</dbReference>
<comment type="caution">
    <text evidence="17">The sequence shown here is derived from an EMBL/GenBank/DDBJ whole genome shotgun (WGS) entry which is preliminary data.</text>
</comment>
<dbReference type="EMBL" id="JADBEO010000016">
    <property type="protein sequence ID" value="MDR4306847.1"/>
    <property type="molecule type" value="Genomic_DNA"/>
</dbReference>
<evidence type="ECO:0000256" key="4">
    <source>
        <dbReference type="ARBA" id="ARBA00022603"/>
    </source>
</evidence>
<keyword evidence="8" id="KW-0520">NAD</keyword>
<dbReference type="EC" id="2.1.1.107" evidence="17"/>
<dbReference type="InterPro" id="IPR028281">
    <property type="entry name" value="Sirohaem_synthase_central"/>
</dbReference>
<dbReference type="SUPFAM" id="SSF51735">
    <property type="entry name" value="NAD(P)-binding Rossmann-fold domains"/>
    <property type="match status" value="1"/>
</dbReference>
<evidence type="ECO:0000256" key="5">
    <source>
        <dbReference type="ARBA" id="ARBA00022679"/>
    </source>
</evidence>
<dbReference type="Gene3D" id="3.30.160.110">
    <property type="entry name" value="Siroheme synthase, domain 2"/>
    <property type="match status" value="1"/>
</dbReference>
<dbReference type="InterPro" id="IPR036291">
    <property type="entry name" value="NAD(P)-bd_dom_sf"/>
</dbReference>
<evidence type="ECO:0000256" key="10">
    <source>
        <dbReference type="ARBA" id="ARBA00023244"/>
    </source>
</evidence>
<keyword evidence="5 17" id="KW-0808">Transferase</keyword>
<evidence type="ECO:0000313" key="17">
    <source>
        <dbReference type="EMBL" id="MDR4306847.1"/>
    </source>
</evidence>
<comment type="pathway">
    <text evidence="1">Porphyrin-containing compound metabolism; siroheme biosynthesis; sirohydrochlorin from precorrin-2: step 1/1.</text>
</comment>
<keyword evidence="18" id="KW-1185">Reference proteome</keyword>
<evidence type="ECO:0000256" key="3">
    <source>
        <dbReference type="ARBA" id="ARBA00022573"/>
    </source>
</evidence>
<dbReference type="InterPro" id="IPR035996">
    <property type="entry name" value="4pyrrol_Methylase_sf"/>
</dbReference>
<gene>
    <name evidence="17" type="primary">cobA</name>
    <name evidence="17" type="ORF">IHQ68_09475</name>
</gene>
<keyword evidence="3" id="KW-0169">Cobalamin biosynthesis</keyword>
<dbReference type="CDD" id="cd11642">
    <property type="entry name" value="SUMT"/>
    <property type="match status" value="1"/>
</dbReference>
<dbReference type="InterPro" id="IPR003043">
    <property type="entry name" value="Uropor_MeTrfase_CS"/>
</dbReference>
<feature type="domain" description="Sirohaem synthase dimerisation" evidence="15">
    <location>
        <begin position="154"/>
        <end position="208"/>
    </location>
</feature>
<evidence type="ECO:0000256" key="1">
    <source>
        <dbReference type="ARBA" id="ARBA00005010"/>
    </source>
</evidence>
<sequence>MARLTAFPAFHKVSGRTVLIVGSGAAAAAKARLLGETEAQLLIVAEDPSGELLADAARVGAELRRVRFESGHLDGVALAFAATEDEAEDHRVAAAARAVRVPVNVVDRPELCDFTTPAIVNRAPLAVAIGTDGAAPVLARHVRARIEAMLAPELGRLTTLAESLRAVVANVLPIGEARRRFWAKLFDGPVAARALSGDAAAARAEAIRMMSAEPDVSGYVWLVGAGPGAVDLLTLRAQRILQEADVIVHDALVPDDVIAMGRRDARRVSVGKRKGAHEATQAEIGEILVREAKAGQRVVRLKGGDPLVFGRAGEEMAALAAAGVPHEIVPGVTAAFAAAAAARAPLTLRGLSSSLVFATGHDLDGRTLPDWAGLALGGATVAVYMGRSVAGAVAERLAEAGLASDTPVAAVENASRTDETIFTGTLRDLPALAERGDVTGPVLILIGRALAEAQALGAAPIVPETARRTSAA</sequence>
<dbReference type="Gene3D" id="3.40.1010.10">
    <property type="entry name" value="Cobalt-precorrin-4 Transmethylase, Domain 1"/>
    <property type="match status" value="1"/>
</dbReference>
<keyword evidence="7" id="KW-0560">Oxidoreductase</keyword>
<reference evidence="17" key="1">
    <citation type="submission" date="2020-10" db="EMBL/GenBank/DDBJ databases">
        <authorList>
            <person name="Abbas A."/>
            <person name="Razzaq R."/>
            <person name="Waqas M."/>
            <person name="Abbas N."/>
            <person name="Nielsen T.K."/>
            <person name="Hansen L.H."/>
            <person name="Hussain S."/>
            <person name="Shahid M."/>
        </authorList>
    </citation>
    <scope>NUCLEOTIDE SEQUENCE</scope>
    <source>
        <strain evidence="17">S14</strain>
    </source>
</reference>
<comment type="similarity">
    <text evidence="2">Belongs to the precorrin methyltransferase family.</text>
</comment>
<dbReference type="Pfam" id="PF00590">
    <property type="entry name" value="TP_methylase"/>
    <property type="match status" value="1"/>
</dbReference>
<dbReference type="NCBIfam" id="NF007922">
    <property type="entry name" value="PRK10637.1"/>
    <property type="match status" value="1"/>
</dbReference>
<accession>A0ABU1DFH7</accession>
<dbReference type="InterPro" id="IPR012409">
    <property type="entry name" value="Sirohaem_synth"/>
</dbReference>
<dbReference type="PANTHER" id="PTHR45790">
    <property type="entry name" value="SIROHEME SYNTHASE-RELATED"/>
    <property type="match status" value="1"/>
</dbReference>
<dbReference type="InterPro" id="IPR006366">
    <property type="entry name" value="CobA/CysG_C"/>
</dbReference>
<dbReference type="PROSITE" id="PS00839">
    <property type="entry name" value="SUMT_1"/>
    <property type="match status" value="1"/>
</dbReference>
<evidence type="ECO:0000256" key="6">
    <source>
        <dbReference type="ARBA" id="ARBA00022691"/>
    </source>
</evidence>
<name>A0ABU1DFH7_9HYPH</name>
<evidence type="ECO:0000259" key="15">
    <source>
        <dbReference type="Pfam" id="PF10414"/>
    </source>
</evidence>
<evidence type="ECO:0000259" key="16">
    <source>
        <dbReference type="Pfam" id="PF14824"/>
    </source>
</evidence>
<evidence type="ECO:0000256" key="13">
    <source>
        <dbReference type="ARBA" id="ARBA00047561"/>
    </source>
</evidence>
<organism evidence="17 18">
    <name type="scientific">Chelatococcus sambhunathii</name>
    <dbReference type="NCBI Taxonomy" id="363953"/>
    <lineage>
        <taxon>Bacteria</taxon>
        <taxon>Pseudomonadati</taxon>
        <taxon>Pseudomonadota</taxon>
        <taxon>Alphaproteobacteria</taxon>
        <taxon>Hyphomicrobiales</taxon>
        <taxon>Chelatococcaceae</taxon>
        <taxon>Chelatococcus</taxon>
    </lineage>
</organism>
<feature type="domain" description="Siroheme synthase central" evidence="16">
    <location>
        <begin position="124"/>
        <end position="149"/>
    </location>
</feature>
<dbReference type="InterPro" id="IPR014777">
    <property type="entry name" value="4pyrrole_Mease_sub1"/>
</dbReference>
<dbReference type="PIRSF" id="PIRSF036426">
    <property type="entry name" value="Sirohaem_synth"/>
    <property type="match status" value="1"/>
</dbReference>
<evidence type="ECO:0000256" key="11">
    <source>
        <dbReference type="ARBA" id="ARBA00023268"/>
    </source>
</evidence>
<dbReference type="Proteomes" id="UP001181622">
    <property type="component" value="Unassembled WGS sequence"/>
</dbReference>
<comment type="catalytic activity">
    <reaction evidence="13">
        <text>precorrin-2 + NAD(+) = sirohydrochlorin + NADH + 2 H(+)</text>
        <dbReference type="Rhea" id="RHEA:15613"/>
        <dbReference type="ChEBI" id="CHEBI:15378"/>
        <dbReference type="ChEBI" id="CHEBI:57540"/>
        <dbReference type="ChEBI" id="CHEBI:57945"/>
        <dbReference type="ChEBI" id="CHEBI:58351"/>
        <dbReference type="ChEBI" id="CHEBI:58827"/>
        <dbReference type="EC" id="1.3.1.76"/>
    </reaction>
</comment>
<keyword evidence="6" id="KW-0949">S-adenosyl-L-methionine</keyword>
<dbReference type="GO" id="GO:0032259">
    <property type="term" value="P:methylation"/>
    <property type="evidence" value="ECO:0007669"/>
    <property type="project" value="UniProtKB-KW"/>
</dbReference>
<dbReference type="InterPro" id="IPR050161">
    <property type="entry name" value="Siro_Cobalamin_biosynth"/>
</dbReference>
<dbReference type="SUPFAM" id="SSF53790">
    <property type="entry name" value="Tetrapyrrole methylase"/>
    <property type="match status" value="1"/>
</dbReference>
<dbReference type="InterPro" id="IPR006367">
    <property type="entry name" value="Sirohaem_synthase_N"/>
</dbReference>
<evidence type="ECO:0000256" key="12">
    <source>
        <dbReference type="ARBA" id="ARBA00025705"/>
    </source>
</evidence>
<comment type="pathway">
    <text evidence="12">Porphyrin-containing compound metabolism; siroheme biosynthesis; precorrin-2 from uroporphyrinogen III: step 1/1.</text>
</comment>
<protein>
    <submittedName>
        <fullName evidence="17">Uroporphyrinogen-III C-methyltransferase</fullName>
        <ecNumber evidence="17">2.1.1.107</ecNumber>
    </submittedName>
</protein>
<keyword evidence="4 17" id="KW-0489">Methyltransferase</keyword>
<dbReference type="NCBIfam" id="TIGR01469">
    <property type="entry name" value="cobA_cysG_Cterm"/>
    <property type="match status" value="1"/>
</dbReference>
<dbReference type="RefSeq" id="WP_309391092.1">
    <property type="nucleotide sequence ID" value="NZ_JADBEO010000016.1"/>
</dbReference>
<evidence type="ECO:0000313" key="18">
    <source>
        <dbReference type="Proteomes" id="UP001181622"/>
    </source>
</evidence>
<keyword evidence="10" id="KW-0627">Porphyrin biosynthesis</keyword>
<evidence type="ECO:0000256" key="2">
    <source>
        <dbReference type="ARBA" id="ARBA00005879"/>
    </source>
</evidence>
<dbReference type="NCBIfam" id="TIGR01470">
    <property type="entry name" value="cysG_Nterm"/>
    <property type="match status" value="1"/>
</dbReference>
<dbReference type="Gene3D" id="3.40.50.720">
    <property type="entry name" value="NAD(P)-binding Rossmann-like Domain"/>
    <property type="match status" value="1"/>
</dbReference>
<evidence type="ECO:0000256" key="7">
    <source>
        <dbReference type="ARBA" id="ARBA00023002"/>
    </source>
</evidence>
<dbReference type="SUPFAM" id="SSF75615">
    <property type="entry name" value="Siroheme synthase middle domains-like"/>
    <property type="match status" value="1"/>
</dbReference>
<dbReference type="Pfam" id="PF10414">
    <property type="entry name" value="CysG_dimeriser"/>
    <property type="match status" value="1"/>
</dbReference>
<keyword evidence="9" id="KW-0456">Lyase</keyword>